<feature type="domain" description="Apple" evidence="25">
    <location>
        <begin position="345"/>
        <end position="427"/>
    </location>
</feature>
<feature type="binding site" evidence="20">
    <location>
        <position position="561"/>
    </location>
    <ligand>
        <name>ATP</name>
        <dbReference type="ChEBI" id="CHEBI:30616"/>
    </ligand>
</feature>
<feature type="domain" description="Protein kinase" evidence="23">
    <location>
        <begin position="533"/>
        <end position="809"/>
    </location>
</feature>
<dbReference type="GO" id="GO:0005886">
    <property type="term" value="C:plasma membrane"/>
    <property type="evidence" value="ECO:0007669"/>
    <property type="project" value="UniProtKB-SubCell"/>
</dbReference>
<accession>A0A8X8XUR5</accession>
<comment type="subcellular location">
    <subcellularLocation>
        <location evidence="1">Cell membrane</location>
        <topology evidence="1">Single-pass type I membrane protein</topology>
    </subcellularLocation>
</comment>
<evidence type="ECO:0000256" key="17">
    <source>
        <dbReference type="ARBA" id="ARBA00023180"/>
    </source>
</evidence>
<gene>
    <name evidence="26" type="ORF">SASPL_121333</name>
</gene>
<keyword evidence="3" id="KW-1003">Cell membrane</keyword>
<dbReference type="InterPro" id="IPR000719">
    <property type="entry name" value="Prot_kinase_dom"/>
</dbReference>
<keyword evidence="9" id="KW-0430">Lectin</keyword>
<dbReference type="Pfam" id="PF01453">
    <property type="entry name" value="B_lectin"/>
    <property type="match status" value="2"/>
</dbReference>
<evidence type="ECO:0000256" key="5">
    <source>
        <dbReference type="ARBA" id="ARBA00022536"/>
    </source>
</evidence>
<feature type="transmembrane region" description="Helical" evidence="21">
    <location>
        <begin position="1334"/>
        <end position="1357"/>
    </location>
</feature>
<evidence type="ECO:0000256" key="15">
    <source>
        <dbReference type="ARBA" id="ARBA00023157"/>
    </source>
</evidence>
<evidence type="ECO:0000259" key="24">
    <source>
        <dbReference type="PROSITE" id="PS50927"/>
    </source>
</evidence>
<keyword evidence="7 21" id="KW-0812">Transmembrane</keyword>
<keyword evidence="27" id="KW-1185">Reference proteome</keyword>
<dbReference type="FunFam" id="1.10.510.10:FF:000060">
    <property type="entry name" value="G-type lectin S-receptor-like serine/threonine-protein kinase"/>
    <property type="match status" value="2"/>
</dbReference>
<dbReference type="Gene3D" id="1.10.510.10">
    <property type="entry name" value="Transferase(Phosphotransferase) domain 1"/>
    <property type="match status" value="2"/>
</dbReference>
<evidence type="ECO:0000313" key="27">
    <source>
        <dbReference type="Proteomes" id="UP000298416"/>
    </source>
</evidence>
<dbReference type="PROSITE" id="PS50011">
    <property type="entry name" value="PROTEIN_KINASE_DOM"/>
    <property type="match status" value="2"/>
</dbReference>
<dbReference type="Pfam" id="PF07714">
    <property type="entry name" value="PK_Tyr_Ser-Thr"/>
    <property type="match status" value="2"/>
</dbReference>
<evidence type="ECO:0000256" key="7">
    <source>
        <dbReference type="ARBA" id="ARBA00022692"/>
    </source>
</evidence>
<dbReference type="SUPFAM" id="SSF56112">
    <property type="entry name" value="Protein kinase-like (PK-like)"/>
    <property type="match status" value="2"/>
</dbReference>
<evidence type="ECO:0000259" key="23">
    <source>
        <dbReference type="PROSITE" id="PS50011"/>
    </source>
</evidence>
<evidence type="ECO:0000256" key="16">
    <source>
        <dbReference type="ARBA" id="ARBA00023170"/>
    </source>
</evidence>
<dbReference type="SMART" id="SM00108">
    <property type="entry name" value="B_lectin"/>
    <property type="match status" value="2"/>
</dbReference>
<feature type="transmembrane region" description="Helical" evidence="21">
    <location>
        <begin position="449"/>
        <end position="470"/>
    </location>
</feature>
<keyword evidence="15" id="KW-1015">Disulfide bond</keyword>
<feature type="domain" description="Apple" evidence="25">
    <location>
        <begin position="1244"/>
        <end position="1322"/>
    </location>
</feature>
<keyword evidence="14 21" id="KW-0472">Membrane</keyword>
<dbReference type="PANTHER" id="PTHR27002:SF150">
    <property type="entry name" value="RECEPTOR-LIKE SERINE_THREONINE-PROTEIN KINASE SD1-8"/>
    <property type="match status" value="1"/>
</dbReference>
<dbReference type="InterPro" id="IPR000858">
    <property type="entry name" value="S_locus_glycoprot_dom"/>
</dbReference>
<dbReference type="Gene3D" id="3.30.200.20">
    <property type="entry name" value="Phosphorylase Kinase, domain 1"/>
    <property type="match status" value="2"/>
</dbReference>
<dbReference type="InterPro" id="IPR022126">
    <property type="entry name" value="S-locus_recpt_kinase"/>
</dbReference>
<evidence type="ECO:0000313" key="26">
    <source>
        <dbReference type="EMBL" id="KAG6419122.1"/>
    </source>
</evidence>
<sequence>MRNAAERHHHLWCFLVTFTLFPLLTASIDLITPTKPLAQNNTLVSAAAEFELGFFPGTPNTWYVGIWYKNIPERVVVWVANRDSTLTNSSGILKISPLDARLTLQDHSGTSLWSSPNHSATGGSRVAELLDNGNFVLREEDDDDPDNYLWQSFDYPTDTLLPGMKLGWDSKTGLNRFITSWKSADDPSTGDYSFKLDIYGYPEIHLANKEKIYYRSGPWNGLRFSGVPEMKPTSQLLSFVFVRNSHQVSYSFNLLNESMYSRLVVKHSGALQRLIWIPSSRIWNPFWYAPKDQCDVYRECGVYGICDANASPVCKCMKAFEPKDPQAWSLRDGSDGCVRVVELDCGTDGFLAMSSVKLPESGAAYVYAEMSLDQCRDMCRRNCSCRGYSSANISDGSGCVVWAEDLYDMRQYAASEGGGQDFYYRVPAAELAPAASGAGDDSNKTRQTIMIAGIVIGSAAMLLGLAIFLASKKRKSETVNIVERRGSRERSQDYLLNAPTIPSKRDQSGETAVDDIELPLFDITTLSIATNKFSDEKKLGQGGFGIVYKGVLAEGQEIAVKRLSKTSVQGVDEFKNEMKLIARLQHRNLVRLLGCCVEMEEKMLVYEYMENKSLDSILFKKNKSSMLDWQTRFKIISGIARGLLYLHQDSRFRIIHRDLKASNILLDKDMEPKISDFGMARIFGGDQTEANTKKVVGTYGYMSPEYAMDGLFSIKSDVFSFGVLVLEIVSGMKNRGFYQTNNHLNLLAYAWKLYREGRALELVDSAAGEEYVAGEVLRCIQVGLLCVQEQAEDRPNMSNVVLMLSSDFVSMQQPKHPGYCLGRRPTETDPSLLRMDDESCTVNQSAVRVAQHLTTFLLNTCLVIFIHSFDDIIYNFKVEKFPFTSTHRGRRRRRHFPANCKAERMKLDTTTLFHTVSFLVLLFKSSIAIDSIAPNQTLLDNNNNNTSLVSPNGNFVLGFFSPQNSTNRYIGIWFNKVSIQTVVWVANKNRPISDSSGALSVTPAGNIVITSNQSSIIWSANSTSSNPVLRLLDNGNLVLDHEGSSGSYLWQSFDYPCDTLIPGMRLGWDLRRNQELYLTSRKSMDNPSPGEYTYRMNPKGLPSIILRRGSTIVFRSGPWDGVRFGGSPALHGNSVFTPIFVFNSTYVYYEFENTDDSVISRLVVSESGALAHFRWSEASNDWISIAPLIGDLCDEYDKCGSFGVCEFGRAPLCDCLAGFVPRVGEEWARFDWAGGCSRRAPLNCSTAAGFRRFSRVKVPDTSASFVDANARNEKECEAACLRDCSCVAYARTEATGCVVWSGELLDIRVYEDVGQELFVKMPLSELGSRKSKRIAVIVSVMAAAFVVVLTLVIWLVIRKRVAKKKAAQQQHDFPIQSENACISDEDVALPMIDFLTISTATNEFSFSSKIGEGGFGPVYKGVLSNGKEIAVKRLSQDSGQGLHEFKNEVILIAKLQHRNLVRLLGCCIHQNERMLVYEYMPNKSLDFFIFDQTKDTSLEWRTRYDIIVGIARGLVYLHRDSRLRIIHRDLKASNILLDNEMNPKISDFGLARMLGADQYQEKTKRVMGTYGYMAPEYAVDGFFSVKSDVFSFGVLVLEIISGKKNRGFYHPDHDLNLLGHAWKLWTEGNPKDFVDASILNRESLAVVRCIQVGLLCAQQRPEDRPTMSNVVVMLDGEYPILDQPKQPGFYTQRTMIDTDSSSTGKMPNTSNEITVTLLHGR</sequence>
<evidence type="ECO:0000256" key="2">
    <source>
        <dbReference type="ARBA" id="ARBA00012513"/>
    </source>
</evidence>
<evidence type="ECO:0000256" key="13">
    <source>
        <dbReference type="ARBA" id="ARBA00022989"/>
    </source>
</evidence>
<evidence type="ECO:0000256" key="3">
    <source>
        <dbReference type="ARBA" id="ARBA00022475"/>
    </source>
</evidence>
<feature type="domain" description="Bulb-type lectin" evidence="24">
    <location>
        <begin position="929"/>
        <end position="1052"/>
    </location>
</feature>
<feature type="domain" description="Bulb-type lectin" evidence="24">
    <location>
        <begin position="28"/>
        <end position="150"/>
    </location>
</feature>
<comment type="catalytic activity">
    <reaction evidence="18">
        <text>L-threonyl-[protein] + ATP = O-phospho-L-threonyl-[protein] + ADP + H(+)</text>
        <dbReference type="Rhea" id="RHEA:46608"/>
        <dbReference type="Rhea" id="RHEA-COMP:11060"/>
        <dbReference type="Rhea" id="RHEA-COMP:11605"/>
        <dbReference type="ChEBI" id="CHEBI:15378"/>
        <dbReference type="ChEBI" id="CHEBI:30013"/>
        <dbReference type="ChEBI" id="CHEBI:30616"/>
        <dbReference type="ChEBI" id="CHEBI:61977"/>
        <dbReference type="ChEBI" id="CHEBI:456216"/>
        <dbReference type="EC" id="2.7.11.1"/>
    </reaction>
</comment>
<keyword evidence="4" id="KW-0723">Serine/threonine-protein kinase</keyword>
<evidence type="ECO:0000256" key="11">
    <source>
        <dbReference type="ARBA" id="ARBA00022777"/>
    </source>
</evidence>
<dbReference type="InterPro" id="IPR008271">
    <property type="entry name" value="Ser/Thr_kinase_AS"/>
</dbReference>
<dbReference type="PROSITE" id="PS00107">
    <property type="entry name" value="PROTEIN_KINASE_ATP"/>
    <property type="match status" value="1"/>
</dbReference>
<keyword evidence="5" id="KW-0245">EGF-like domain</keyword>
<dbReference type="InterPro" id="IPR011009">
    <property type="entry name" value="Kinase-like_dom_sf"/>
</dbReference>
<dbReference type="CDD" id="cd01098">
    <property type="entry name" value="PAN_AP_plant"/>
    <property type="match status" value="2"/>
</dbReference>
<dbReference type="PROSITE" id="PS50927">
    <property type="entry name" value="BULB_LECTIN"/>
    <property type="match status" value="2"/>
</dbReference>
<dbReference type="GO" id="GO:0004674">
    <property type="term" value="F:protein serine/threonine kinase activity"/>
    <property type="evidence" value="ECO:0007669"/>
    <property type="project" value="UniProtKB-KW"/>
</dbReference>
<comment type="catalytic activity">
    <reaction evidence="19">
        <text>L-seryl-[protein] + ATP = O-phospho-L-seryl-[protein] + ADP + H(+)</text>
        <dbReference type="Rhea" id="RHEA:17989"/>
        <dbReference type="Rhea" id="RHEA-COMP:9863"/>
        <dbReference type="Rhea" id="RHEA-COMP:11604"/>
        <dbReference type="ChEBI" id="CHEBI:15378"/>
        <dbReference type="ChEBI" id="CHEBI:29999"/>
        <dbReference type="ChEBI" id="CHEBI:30616"/>
        <dbReference type="ChEBI" id="CHEBI:83421"/>
        <dbReference type="ChEBI" id="CHEBI:456216"/>
        <dbReference type="EC" id="2.7.11.1"/>
    </reaction>
</comment>
<dbReference type="InterPro" id="IPR001245">
    <property type="entry name" value="Ser-Thr/Tyr_kinase_cat_dom"/>
</dbReference>
<dbReference type="Pfam" id="PF08276">
    <property type="entry name" value="PAN_2"/>
    <property type="match status" value="2"/>
</dbReference>
<feature type="signal peptide" evidence="22">
    <location>
        <begin position="1"/>
        <end position="26"/>
    </location>
</feature>
<reference evidence="26" key="1">
    <citation type="submission" date="2018-01" db="EMBL/GenBank/DDBJ databases">
        <authorList>
            <person name="Mao J.F."/>
        </authorList>
    </citation>
    <scope>NUCLEOTIDE SEQUENCE</scope>
    <source>
        <strain evidence="26">Huo1</strain>
        <tissue evidence="26">Leaf</tissue>
    </source>
</reference>
<evidence type="ECO:0000256" key="12">
    <source>
        <dbReference type="ARBA" id="ARBA00022840"/>
    </source>
</evidence>
<dbReference type="InterPro" id="IPR003609">
    <property type="entry name" value="Pan_app"/>
</dbReference>
<dbReference type="InterPro" id="IPR036426">
    <property type="entry name" value="Bulb-type_lectin_dom_sf"/>
</dbReference>
<keyword evidence="17" id="KW-0325">Glycoprotein</keyword>
<keyword evidence="10 20" id="KW-0547">Nucleotide-binding</keyword>
<organism evidence="26">
    <name type="scientific">Salvia splendens</name>
    <name type="common">Scarlet sage</name>
    <dbReference type="NCBI Taxonomy" id="180675"/>
    <lineage>
        <taxon>Eukaryota</taxon>
        <taxon>Viridiplantae</taxon>
        <taxon>Streptophyta</taxon>
        <taxon>Embryophyta</taxon>
        <taxon>Tracheophyta</taxon>
        <taxon>Spermatophyta</taxon>
        <taxon>Magnoliopsida</taxon>
        <taxon>eudicotyledons</taxon>
        <taxon>Gunneridae</taxon>
        <taxon>Pentapetalae</taxon>
        <taxon>asterids</taxon>
        <taxon>lamiids</taxon>
        <taxon>Lamiales</taxon>
        <taxon>Lamiaceae</taxon>
        <taxon>Nepetoideae</taxon>
        <taxon>Mentheae</taxon>
        <taxon>Salviinae</taxon>
        <taxon>Salvia</taxon>
        <taxon>Salvia subgen. Calosphace</taxon>
        <taxon>core Calosphace</taxon>
    </lineage>
</organism>
<dbReference type="InterPro" id="IPR001480">
    <property type="entry name" value="Bulb-type_lectin_dom"/>
</dbReference>
<evidence type="ECO:0000256" key="22">
    <source>
        <dbReference type="SAM" id="SignalP"/>
    </source>
</evidence>
<evidence type="ECO:0000256" key="9">
    <source>
        <dbReference type="ARBA" id="ARBA00022734"/>
    </source>
</evidence>
<dbReference type="GO" id="GO:0005524">
    <property type="term" value="F:ATP binding"/>
    <property type="evidence" value="ECO:0007669"/>
    <property type="project" value="UniProtKB-UniRule"/>
</dbReference>
<evidence type="ECO:0000256" key="6">
    <source>
        <dbReference type="ARBA" id="ARBA00022679"/>
    </source>
</evidence>
<comment type="caution">
    <text evidence="26">The sequence shown here is derived from an EMBL/GenBank/DDBJ whole genome shotgun (WGS) entry which is preliminary data.</text>
</comment>
<evidence type="ECO:0000256" key="10">
    <source>
        <dbReference type="ARBA" id="ARBA00022741"/>
    </source>
</evidence>
<dbReference type="GO" id="GO:0048544">
    <property type="term" value="P:recognition of pollen"/>
    <property type="evidence" value="ECO:0007669"/>
    <property type="project" value="InterPro"/>
</dbReference>
<dbReference type="FunFam" id="3.30.200.20:FF:000330">
    <property type="entry name" value="G-type lectin S-receptor-like serine/threonine-protein kinase At4g03230"/>
    <property type="match status" value="1"/>
</dbReference>
<dbReference type="Gene3D" id="2.90.10.10">
    <property type="entry name" value="Bulb-type lectin domain"/>
    <property type="match status" value="2"/>
</dbReference>
<dbReference type="Pfam" id="PF11883">
    <property type="entry name" value="DUF3403"/>
    <property type="match status" value="2"/>
</dbReference>
<keyword evidence="8 22" id="KW-0732">Signal</keyword>
<evidence type="ECO:0000256" key="4">
    <source>
        <dbReference type="ARBA" id="ARBA00022527"/>
    </source>
</evidence>
<dbReference type="PROSITE" id="PS50948">
    <property type="entry name" value="PAN"/>
    <property type="match status" value="2"/>
</dbReference>
<evidence type="ECO:0000256" key="20">
    <source>
        <dbReference type="PROSITE-ProRule" id="PRU10141"/>
    </source>
</evidence>
<protein>
    <recommendedName>
        <fullName evidence="2">non-specific serine/threonine protein kinase</fullName>
        <ecNumber evidence="2">2.7.11.1</ecNumber>
    </recommendedName>
</protein>
<dbReference type="Pfam" id="PF00954">
    <property type="entry name" value="S_locus_glycop"/>
    <property type="match status" value="2"/>
</dbReference>
<dbReference type="EMBL" id="PNBA02000007">
    <property type="protein sequence ID" value="KAG6419122.1"/>
    <property type="molecule type" value="Genomic_DNA"/>
</dbReference>
<evidence type="ECO:0000256" key="8">
    <source>
        <dbReference type="ARBA" id="ARBA00022729"/>
    </source>
</evidence>
<dbReference type="SMART" id="SM00220">
    <property type="entry name" value="S_TKc"/>
    <property type="match status" value="2"/>
</dbReference>
<evidence type="ECO:0000256" key="1">
    <source>
        <dbReference type="ARBA" id="ARBA00004251"/>
    </source>
</evidence>
<evidence type="ECO:0000256" key="19">
    <source>
        <dbReference type="ARBA" id="ARBA00048679"/>
    </source>
</evidence>
<dbReference type="FunFam" id="2.90.10.10:FF:000005">
    <property type="entry name" value="G-type lectin S-receptor-like serine/threonine-protein kinase"/>
    <property type="match status" value="1"/>
</dbReference>
<dbReference type="CDD" id="cd14066">
    <property type="entry name" value="STKc_IRAK"/>
    <property type="match status" value="2"/>
</dbReference>
<keyword evidence="11" id="KW-0418">Kinase</keyword>
<keyword evidence="13 21" id="KW-1133">Transmembrane helix</keyword>
<keyword evidence="16" id="KW-0675">Receptor</keyword>
<dbReference type="PANTHER" id="PTHR27002">
    <property type="entry name" value="RECEPTOR-LIKE SERINE/THREONINE-PROTEIN KINASE SD1-8"/>
    <property type="match status" value="1"/>
</dbReference>
<keyword evidence="12 20" id="KW-0067">ATP-binding</keyword>
<evidence type="ECO:0000256" key="18">
    <source>
        <dbReference type="ARBA" id="ARBA00047899"/>
    </source>
</evidence>
<name>A0A8X8XUR5_SALSN</name>
<dbReference type="InterPro" id="IPR021820">
    <property type="entry name" value="S-locus_recpt_kinase_C"/>
</dbReference>
<feature type="domain" description="Protein kinase" evidence="23">
    <location>
        <begin position="1404"/>
        <end position="1681"/>
    </location>
</feature>
<dbReference type="FunFam" id="3.30.200.20:FF:000195">
    <property type="entry name" value="G-type lectin S-receptor-like serine/threonine-protein kinase"/>
    <property type="match status" value="1"/>
</dbReference>
<dbReference type="EC" id="2.7.11.1" evidence="2"/>
<evidence type="ECO:0000259" key="25">
    <source>
        <dbReference type="PROSITE" id="PS50948"/>
    </source>
</evidence>
<dbReference type="PROSITE" id="PS00108">
    <property type="entry name" value="PROTEIN_KINASE_ST"/>
    <property type="match status" value="2"/>
</dbReference>
<dbReference type="InterPro" id="IPR017441">
    <property type="entry name" value="Protein_kinase_ATP_BS"/>
</dbReference>
<evidence type="ECO:0000256" key="14">
    <source>
        <dbReference type="ARBA" id="ARBA00023136"/>
    </source>
</evidence>
<dbReference type="GO" id="GO:0030246">
    <property type="term" value="F:carbohydrate binding"/>
    <property type="evidence" value="ECO:0007669"/>
    <property type="project" value="UniProtKB-KW"/>
</dbReference>
<keyword evidence="6" id="KW-0808">Transferase</keyword>
<proteinExistence type="predicted"/>
<dbReference type="CDD" id="cd00028">
    <property type="entry name" value="B_lectin"/>
    <property type="match status" value="2"/>
</dbReference>
<dbReference type="SMART" id="SM00473">
    <property type="entry name" value="PAN_AP"/>
    <property type="match status" value="2"/>
</dbReference>
<dbReference type="Proteomes" id="UP000298416">
    <property type="component" value="Unassembled WGS sequence"/>
</dbReference>
<evidence type="ECO:0000256" key="21">
    <source>
        <dbReference type="SAM" id="Phobius"/>
    </source>
</evidence>
<dbReference type="Pfam" id="PF12398">
    <property type="entry name" value="DUF3660"/>
    <property type="match status" value="1"/>
</dbReference>
<reference evidence="26" key="2">
    <citation type="submission" date="2020-08" db="EMBL/GenBank/DDBJ databases">
        <title>Plant Genome Project.</title>
        <authorList>
            <person name="Zhang R.-G."/>
        </authorList>
    </citation>
    <scope>NUCLEOTIDE SEQUENCE</scope>
    <source>
        <strain evidence="26">Huo1</strain>
        <tissue evidence="26">Leaf</tissue>
    </source>
</reference>
<feature type="chain" id="PRO_5036468058" description="non-specific serine/threonine protein kinase" evidence="22">
    <location>
        <begin position="27"/>
        <end position="1721"/>
    </location>
</feature>
<dbReference type="SUPFAM" id="SSF51110">
    <property type="entry name" value="alpha-D-mannose-specific plant lectins"/>
    <property type="match status" value="2"/>
</dbReference>